<dbReference type="GeneID" id="19469770"/>
<dbReference type="AlphaFoldDB" id="S3DD49"/>
<feature type="region of interest" description="Disordered" evidence="1">
    <location>
        <begin position="145"/>
        <end position="182"/>
    </location>
</feature>
<feature type="compositionally biased region" description="Polar residues" evidence="1">
    <location>
        <begin position="34"/>
        <end position="44"/>
    </location>
</feature>
<feature type="compositionally biased region" description="Low complexity" evidence="1">
    <location>
        <begin position="64"/>
        <end position="75"/>
    </location>
</feature>
<feature type="compositionally biased region" description="Polar residues" evidence="1">
    <location>
        <begin position="1"/>
        <end position="17"/>
    </location>
</feature>
<evidence type="ECO:0000313" key="2">
    <source>
        <dbReference type="EMBL" id="EPE35029.1"/>
    </source>
</evidence>
<dbReference type="RefSeq" id="XP_008078016.1">
    <property type="nucleotide sequence ID" value="XM_008079825.1"/>
</dbReference>
<sequence>MIRQLSHGSGTSSSPNAASPKIKGFWQGRRKKSSVSSGCPITESPTSGSLFAEKIFVRNHNEDPIPTSPLTLPELEPCRSNGLPSPDPSLTLSHDAEYLHLKEHTRRLKKAPAGSDPKKVDATWEIYKKVRDECLQLCRSLLEKSHSSGRNPSLDVNPEPSDARSSCSGSLMEAPSNTNPGDQRLAAIQEYKGILEQMVDNFRTCLLITYAKNEPDASEEQKRAFLDDMKVRKGLIMKWRDASIHAMKSEKLLYWEQFKIRSLNFDRLKLDLLAISKISDTPEPTFDGDTASQNIREYVIARQGDTILEFENKSVEGCQVLRFRVSSHLLAESSPFFAQMLLPQPPGAICPVDMDNQLPGPAGRHVCKDGIEVKIYRMPQIEMNVHESLTILLHAAHMHNNKVPRQIDFPVFVSIAEVCLRYHCTAPLELQVEYQWLPQWIHMASDNSPDGLLLISYTFGLRRLFSRMSKSAILNSLDDDEIQSRETWPQAIRDKIRAVRGAKIAQINDRCTKALEEYFRPPIEHMDRKSSVGSLQLTAKPRCPKGQHLCDATNLGWLMLVYNELRVLPSLMNEVGFQSLPKPPRRSLKALVDSLRLMPSAPQVHDGVCDYAPAFRSAIDDIYNSVRGLTFKEVSGKDGWGLSKHAGPDDSEDDLHEIVELPGNVRKATTSRIRTHVSEGPSDEVGRMLGTSNLSDDSDDLIEEDQAVSTSNSPFSGGSRGLSLPHIAIPREKEEKFLAIEKSELASPLSPLSGGEGDDDLYNASPLVPSFTQGAGEIEMSAEEAHRILWPDDEYAGPDTHPEENEKVLLDDIKRFGGKPKANICQASARAEDKAKVVADGKHLRDEKDKTLGLGLYKHGCRPP</sequence>
<reference evidence="2 3" key="1">
    <citation type="journal article" date="2013" name="BMC Genomics">
        <title>Genomics-driven discovery of the pneumocandin biosynthetic gene cluster in the fungus Glarea lozoyensis.</title>
        <authorList>
            <person name="Chen L."/>
            <person name="Yue Q."/>
            <person name="Zhang X."/>
            <person name="Xiang M."/>
            <person name="Wang C."/>
            <person name="Li S."/>
            <person name="Che Y."/>
            <person name="Ortiz-Lopez F.J."/>
            <person name="Bills G.F."/>
            <person name="Liu X."/>
            <person name="An Z."/>
        </authorList>
    </citation>
    <scope>NUCLEOTIDE SEQUENCE [LARGE SCALE GENOMIC DNA]</scope>
    <source>
        <strain evidence="3">ATCC 20868 / MF5171</strain>
    </source>
</reference>
<protein>
    <recommendedName>
        <fullName evidence="4">BTB domain-containing protein</fullName>
    </recommendedName>
</protein>
<dbReference type="HOGENOM" id="CLU_008374_0_0_1"/>
<gene>
    <name evidence="2" type="ORF">GLAREA_10724</name>
</gene>
<keyword evidence="3" id="KW-1185">Reference proteome</keyword>
<dbReference type="Proteomes" id="UP000016922">
    <property type="component" value="Unassembled WGS sequence"/>
</dbReference>
<evidence type="ECO:0000313" key="3">
    <source>
        <dbReference type="Proteomes" id="UP000016922"/>
    </source>
</evidence>
<feature type="region of interest" description="Disordered" evidence="1">
    <location>
        <begin position="705"/>
        <end position="724"/>
    </location>
</feature>
<organism evidence="2 3">
    <name type="scientific">Glarea lozoyensis (strain ATCC 20868 / MF5171)</name>
    <dbReference type="NCBI Taxonomy" id="1116229"/>
    <lineage>
        <taxon>Eukaryota</taxon>
        <taxon>Fungi</taxon>
        <taxon>Dikarya</taxon>
        <taxon>Ascomycota</taxon>
        <taxon>Pezizomycotina</taxon>
        <taxon>Leotiomycetes</taxon>
        <taxon>Helotiales</taxon>
        <taxon>Helotiaceae</taxon>
        <taxon>Glarea</taxon>
    </lineage>
</organism>
<feature type="compositionally biased region" description="Polar residues" evidence="1">
    <location>
        <begin position="163"/>
        <end position="181"/>
    </location>
</feature>
<feature type="region of interest" description="Disordered" evidence="1">
    <location>
        <begin position="1"/>
        <end position="44"/>
    </location>
</feature>
<feature type="compositionally biased region" description="Polar residues" evidence="1">
    <location>
        <begin position="707"/>
        <end position="716"/>
    </location>
</feature>
<feature type="region of interest" description="Disordered" evidence="1">
    <location>
        <begin position="62"/>
        <end position="84"/>
    </location>
</feature>
<evidence type="ECO:0008006" key="4">
    <source>
        <dbReference type="Google" id="ProtNLM"/>
    </source>
</evidence>
<dbReference type="OMA" id="LQVEYQW"/>
<name>S3DD49_GLAL2</name>
<proteinExistence type="predicted"/>
<evidence type="ECO:0000256" key="1">
    <source>
        <dbReference type="SAM" id="MobiDB-lite"/>
    </source>
</evidence>
<dbReference type="eggNOG" id="ENOG502SFK0">
    <property type="taxonomic scope" value="Eukaryota"/>
</dbReference>
<dbReference type="OrthoDB" id="5376710at2759"/>
<dbReference type="EMBL" id="KE145355">
    <property type="protein sequence ID" value="EPE35029.1"/>
    <property type="molecule type" value="Genomic_DNA"/>
</dbReference>
<dbReference type="KEGG" id="glz:GLAREA_10724"/>
<accession>S3DD49</accession>